<feature type="domain" description="GGDEF" evidence="3">
    <location>
        <begin position="203"/>
        <end position="336"/>
    </location>
</feature>
<dbReference type="CDD" id="cd01949">
    <property type="entry name" value="GGDEF"/>
    <property type="match status" value="1"/>
</dbReference>
<dbReference type="SMART" id="SM00267">
    <property type="entry name" value="GGDEF"/>
    <property type="match status" value="1"/>
</dbReference>
<protein>
    <recommendedName>
        <fullName evidence="1">diguanylate cyclase</fullName>
        <ecNumber evidence="1">2.7.7.65</ecNumber>
    </recommendedName>
</protein>
<dbReference type="Gene3D" id="3.30.450.40">
    <property type="match status" value="1"/>
</dbReference>
<evidence type="ECO:0000256" key="2">
    <source>
        <dbReference type="ARBA" id="ARBA00034247"/>
    </source>
</evidence>
<comment type="catalytic activity">
    <reaction evidence="2">
        <text>2 GTP = 3',3'-c-di-GMP + 2 diphosphate</text>
        <dbReference type="Rhea" id="RHEA:24898"/>
        <dbReference type="ChEBI" id="CHEBI:33019"/>
        <dbReference type="ChEBI" id="CHEBI:37565"/>
        <dbReference type="ChEBI" id="CHEBI:58805"/>
        <dbReference type="EC" id="2.7.7.65"/>
    </reaction>
</comment>
<dbReference type="InterPro" id="IPR029787">
    <property type="entry name" value="Nucleotide_cyclase"/>
</dbReference>
<evidence type="ECO:0000259" key="3">
    <source>
        <dbReference type="PROSITE" id="PS50887"/>
    </source>
</evidence>
<dbReference type="Pfam" id="PF01590">
    <property type="entry name" value="GAF"/>
    <property type="match status" value="1"/>
</dbReference>
<gene>
    <name evidence="4" type="ORF">ISN74_08525</name>
</gene>
<evidence type="ECO:0000313" key="5">
    <source>
        <dbReference type="Proteomes" id="UP000663181"/>
    </source>
</evidence>
<proteinExistence type="predicted"/>
<dbReference type="SMART" id="SM00065">
    <property type="entry name" value="GAF"/>
    <property type="match status" value="1"/>
</dbReference>
<dbReference type="InterPro" id="IPR003018">
    <property type="entry name" value="GAF"/>
</dbReference>
<dbReference type="NCBIfam" id="TIGR00254">
    <property type="entry name" value="GGDEF"/>
    <property type="match status" value="1"/>
</dbReference>
<dbReference type="EMBL" id="CP064030">
    <property type="protein sequence ID" value="QRN55352.1"/>
    <property type="molecule type" value="Genomic_DNA"/>
</dbReference>
<dbReference type="InterPro" id="IPR050469">
    <property type="entry name" value="Diguanylate_Cyclase"/>
</dbReference>
<keyword evidence="5" id="KW-1185">Reference proteome</keyword>
<dbReference type="EC" id="2.7.7.65" evidence="1"/>
<dbReference type="Proteomes" id="UP000663181">
    <property type="component" value="Chromosome"/>
</dbReference>
<dbReference type="Pfam" id="PF00990">
    <property type="entry name" value="GGDEF"/>
    <property type="match status" value="1"/>
</dbReference>
<accession>A0ABX7GY69</accession>
<sequence>MRIDVPDDVLEKWQNIVDTMAKLIAAPASLIMRVVDNDIQVFVSSKTAGNPYRVGDRERLHQSGLYCETVIRSDHHLLVPNALEDDDWKNNPDIKLNMISYLGFPIRWPDRTPFGTICVLDNKTNAYSDLHENLLMQFRDVIEQHLQLIHMNVQLGIAKAEMEVLNHQLQILASTDSLTGTLNRRRFDEIFETEWRRAAREKTALSLLLIDVDHFKHINDDFGHLRGDDALKMVALVLRTMAARAGDVVARYGGEEFAVLLPNTSSEHAQQLAESIRRAIARTVLFKVEGGDITSTVCIGIASQVPSHAGDPHSMLQAADTALYRAKLSGRNRVEI</sequence>
<dbReference type="PROSITE" id="PS50887">
    <property type="entry name" value="GGDEF"/>
    <property type="match status" value="1"/>
</dbReference>
<dbReference type="InterPro" id="IPR043128">
    <property type="entry name" value="Rev_trsase/Diguanyl_cyclase"/>
</dbReference>
<name>A0ABX7GY69_9GAMM</name>
<evidence type="ECO:0000256" key="1">
    <source>
        <dbReference type="ARBA" id="ARBA00012528"/>
    </source>
</evidence>
<evidence type="ECO:0000313" key="4">
    <source>
        <dbReference type="EMBL" id="QRN55352.1"/>
    </source>
</evidence>
<dbReference type="SUPFAM" id="SSF55781">
    <property type="entry name" value="GAF domain-like"/>
    <property type="match status" value="1"/>
</dbReference>
<dbReference type="SUPFAM" id="SSF55073">
    <property type="entry name" value="Nucleotide cyclase"/>
    <property type="match status" value="1"/>
</dbReference>
<reference evidence="4 5" key="1">
    <citation type="submission" date="2020-10" db="EMBL/GenBank/DDBJ databases">
        <title>Phylogeny of dyella-like bacteria.</title>
        <authorList>
            <person name="Fu J."/>
        </authorList>
    </citation>
    <scope>NUCLEOTIDE SEQUENCE [LARGE SCALE GENOMIC DNA]</scope>
    <source>
        <strain evidence="4 5">DHOB09</strain>
    </source>
</reference>
<dbReference type="RefSeq" id="WP_188798919.1">
    <property type="nucleotide sequence ID" value="NZ_BMIZ01000001.1"/>
</dbReference>
<dbReference type="InterPro" id="IPR029016">
    <property type="entry name" value="GAF-like_dom_sf"/>
</dbReference>
<dbReference type="InterPro" id="IPR000160">
    <property type="entry name" value="GGDEF_dom"/>
</dbReference>
<organism evidence="4 5">
    <name type="scientific">Dyella caseinilytica</name>
    <dbReference type="NCBI Taxonomy" id="1849581"/>
    <lineage>
        <taxon>Bacteria</taxon>
        <taxon>Pseudomonadati</taxon>
        <taxon>Pseudomonadota</taxon>
        <taxon>Gammaproteobacteria</taxon>
        <taxon>Lysobacterales</taxon>
        <taxon>Rhodanobacteraceae</taxon>
        <taxon>Dyella</taxon>
    </lineage>
</organism>
<dbReference type="PANTHER" id="PTHR45138">
    <property type="entry name" value="REGULATORY COMPONENTS OF SENSORY TRANSDUCTION SYSTEM"/>
    <property type="match status" value="1"/>
</dbReference>
<dbReference type="PANTHER" id="PTHR45138:SF9">
    <property type="entry name" value="DIGUANYLATE CYCLASE DGCM-RELATED"/>
    <property type="match status" value="1"/>
</dbReference>
<dbReference type="Gene3D" id="3.30.70.270">
    <property type="match status" value="1"/>
</dbReference>